<proteinExistence type="predicted"/>
<dbReference type="SUPFAM" id="SSF56935">
    <property type="entry name" value="Porins"/>
    <property type="match status" value="1"/>
</dbReference>
<name>A0A940IGJ0_9BACT</name>
<evidence type="ECO:0000256" key="1">
    <source>
        <dbReference type="SAM" id="SignalP"/>
    </source>
</evidence>
<dbReference type="Gene3D" id="2.40.160.60">
    <property type="entry name" value="Outer membrane protein transport protein (OMPP1/FadL/TodX)"/>
    <property type="match status" value="1"/>
</dbReference>
<dbReference type="AlphaFoldDB" id="A0A940IGJ0"/>
<protein>
    <recommendedName>
        <fullName evidence="4">DUF5723 domain-containing protein</fullName>
    </recommendedName>
</protein>
<evidence type="ECO:0008006" key="4">
    <source>
        <dbReference type="Google" id="ProtNLM"/>
    </source>
</evidence>
<reference evidence="2" key="2">
    <citation type="journal article" date="2021" name="PeerJ">
        <title>Extensive microbial diversity within the chicken gut microbiome revealed by metagenomics and culture.</title>
        <authorList>
            <person name="Gilroy R."/>
            <person name="Ravi A."/>
            <person name="Getino M."/>
            <person name="Pursley I."/>
            <person name="Horton D.L."/>
            <person name="Alikhan N.F."/>
            <person name="Baker D."/>
            <person name="Gharbi K."/>
            <person name="Hall N."/>
            <person name="Watson M."/>
            <person name="Adriaenssens E.M."/>
            <person name="Foster-Nyarko E."/>
            <person name="Jarju S."/>
            <person name="Secka A."/>
            <person name="Antonio M."/>
            <person name="Oren A."/>
            <person name="Chaudhuri R.R."/>
            <person name="La Ragione R."/>
            <person name="Hildebrand F."/>
            <person name="Pallen M.J."/>
        </authorList>
    </citation>
    <scope>NUCLEOTIDE SEQUENCE</scope>
    <source>
        <strain evidence="2">F1-3629</strain>
    </source>
</reference>
<feature type="signal peptide" evidence="1">
    <location>
        <begin position="1"/>
        <end position="23"/>
    </location>
</feature>
<accession>A0A940IGJ0</accession>
<reference evidence="2" key="1">
    <citation type="submission" date="2020-10" db="EMBL/GenBank/DDBJ databases">
        <authorList>
            <person name="Gilroy R."/>
        </authorList>
    </citation>
    <scope>NUCLEOTIDE SEQUENCE</scope>
    <source>
        <strain evidence="2">F1-3629</strain>
    </source>
</reference>
<keyword evidence="1" id="KW-0732">Signal</keyword>
<organism evidence="2 3">
    <name type="scientific">Candidatus Cryptobacteroides gallistercoris</name>
    <dbReference type="NCBI Taxonomy" id="2840765"/>
    <lineage>
        <taxon>Bacteria</taxon>
        <taxon>Pseudomonadati</taxon>
        <taxon>Bacteroidota</taxon>
        <taxon>Bacteroidia</taxon>
        <taxon>Bacteroidales</taxon>
        <taxon>Candidatus Cryptobacteroides</taxon>
    </lineage>
</organism>
<comment type="caution">
    <text evidence="2">The sequence shown here is derived from an EMBL/GenBank/DDBJ whole genome shotgun (WGS) entry which is preliminary data.</text>
</comment>
<sequence length="443" mass="49311">MSRILFRIFLLCICILPTVSSYSQNNGAYGSFSPYSIYGIGNITKEGTAYNRSMGGVGIANRSKRFINIVNPASLTARDSLSFMADFGLSESNTVYRQNVGGSRLTSGNNTFNIHDFVISFPIYKSSAFMVGITPFSDIGYEFSSIVTDQDIIGNTGNIAFNNYGEGSIYQLFAGGAVTFWRRLSLGAEFIYYFGSLDKVYNMAFEDDSYRSVNNGYNLLLRGYTGKFGLQYEQPLGNSISLTVGATYRLKTNVKGRLTDYSYANTSEITDTLRNDVAVLKAGDGIKFGDEFGVGVSLKGGDKWSAEINYLMSDWRNSGMENREGFSASGSSVFTSSVSHSVRAGFEIVPNRNDIRYYLRRCAYRAGAYYDTSYYLFDGNVVNSFGITLGVTLPVFRWYNGITVGVDFGQRGSLRNGMVRERYVSFSVGFNIHDLWFQKPRYN</sequence>
<evidence type="ECO:0000313" key="2">
    <source>
        <dbReference type="EMBL" id="MBO8453970.1"/>
    </source>
</evidence>
<evidence type="ECO:0000313" key="3">
    <source>
        <dbReference type="Proteomes" id="UP000771749"/>
    </source>
</evidence>
<feature type="chain" id="PRO_5037371994" description="DUF5723 domain-containing protein" evidence="1">
    <location>
        <begin position="24"/>
        <end position="443"/>
    </location>
</feature>
<gene>
    <name evidence="2" type="ORF">IAC07_04500</name>
</gene>
<dbReference type="EMBL" id="JADIMJ010000065">
    <property type="protein sequence ID" value="MBO8453970.1"/>
    <property type="molecule type" value="Genomic_DNA"/>
</dbReference>
<dbReference type="Proteomes" id="UP000771749">
    <property type="component" value="Unassembled WGS sequence"/>
</dbReference>